<comment type="similarity">
    <text evidence="5">Belongs to the SAT4 family.</text>
</comment>
<evidence type="ECO:0000313" key="10">
    <source>
        <dbReference type="Proteomes" id="UP000799444"/>
    </source>
</evidence>
<name>A0A9P4V535_9PLEO</name>
<evidence type="ECO:0000259" key="8">
    <source>
        <dbReference type="Pfam" id="PF20684"/>
    </source>
</evidence>
<keyword evidence="3 7" id="KW-1133">Transmembrane helix</keyword>
<dbReference type="PANTHER" id="PTHR33048">
    <property type="entry name" value="PTH11-LIKE INTEGRAL MEMBRANE PROTEIN (AFU_ORTHOLOGUE AFUA_5G11245)"/>
    <property type="match status" value="1"/>
</dbReference>
<dbReference type="Pfam" id="PF20684">
    <property type="entry name" value="Fung_rhodopsin"/>
    <property type="match status" value="1"/>
</dbReference>
<comment type="subcellular location">
    <subcellularLocation>
        <location evidence="1">Membrane</location>
        <topology evidence="1">Multi-pass membrane protein</topology>
    </subcellularLocation>
</comment>
<evidence type="ECO:0000313" key="9">
    <source>
        <dbReference type="EMBL" id="KAF2736873.1"/>
    </source>
</evidence>
<dbReference type="InterPro" id="IPR052337">
    <property type="entry name" value="SAT4-like"/>
</dbReference>
<dbReference type="InterPro" id="IPR049326">
    <property type="entry name" value="Rhodopsin_dom_fungi"/>
</dbReference>
<keyword evidence="2 7" id="KW-0812">Transmembrane</keyword>
<evidence type="ECO:0000256" key="2">
    <source>
        <dbReference type="ARBA" id="ARBA00022692"/>
    </source>
</evidence>
<evidence type="ECO:0000256" key="6">
    <source>
        <dbReference type="SAM" id="MobiDB-lite"/>
    </source>
</evidence>
<dbReference type="OrthoDB" id="444631at2759"/>
<dbReference type="PANTHER" id="PTHR33048:SF47">
    <property type="entry name" value="INTEGRAL MEMBRANE PROTEIN-RELATED"/>
    <property type="match status" value="1"/>
</dbReference>
<feature type="transmembrane region" description="Helical" evidence="7">
    <location>
        <begin position="12"/>
        <end position="31"/>
    </location>
</feature>
<feature type="compositionally biased region" description="Low complexity" evidence="6">
    <location>
        <begin position="302"/>
        <end position="312"/>
    </location>
</feature>
<dbReference type="EMBL" id="ML996121">
    <property type="protein sequence ID" value="KAF2736873.1"/>
    <property type="molecule type" value="Genomic_DNA"/>
</dbReference>
<feature type="transmembrane region" description="Helical" evidence="7">
    <location>
        <begin position="259"/>
        <end position="281"/>
    </location>
</feature>
<dbReference type="AlphaFoldDB" id="A0A9P4V535"/>
<evidence type="ECO:0000256" key="5">
    <source>
        <dbReference type="ARBA" id="ARBA00038359"/>
    </source>
</evidence>
<evidence type="ECO:0000256" key="7">
    <source>
        <dbReference type="SAM" id="Phobius"/>
    </source>
</evidence>
<feature type="domain" description="Rhodopsin" evidence="8">
    <location>
        <begin position="27"/>
        <end position="286"/>
    </location>
</feature>
<keyword evidence="10" id="KW-1185">Reference proteome</keyword>
<protein>
    <recommendedName>
        <fullName evidence="8">Rhodopsin domain-containing protein</fullName>
    </recommendedName>
</protein>
<comment type="caution">
    <text evidence="9">The sequence shown here is derived from an EMBL/GenBank/DDBJ whole genome shotgun (WGS) entry which is preliminary data.</text>
</comment>
<feature type="transmembrane region" description="Helical" evidence="7">
    <location>
        <begin position="218"/>
        <end position="239"/>
    </location>
</feature>
<evidence type="ECO:0000256" key="3">
    <source>
        <dbReference type="ARBA" id="ARBA00022989"/>
    </source>
</evidence>
<proteinExistence type="inferred from homology"/>
<dbReference type="GO" id="GO:0016020">
    <property type="term" value="C:membrane"/>
    <property type="evidence" value="ECO:0007669"/>
    <property type="project" value="UniProtKB-SubCell"/>
</dbReference>
<feature type="region of interest" description="Disordered" evidence="6">
    <location>
        <begin position="296"/>
        <end position="315"/>
    </location>
</feature>
<feature type="transmembrane region" description="Helical" evidence="7">
    <location>
        <begin position="106"/>
        <end position="124"/>
    </location>
</feature>
<evidence type="ECO:0000256" key="4">
    <source>
        <dbReference type="ARBA" id="ARBA00023136"/>
    </source>
</evidence>
<keyword evidence="4 7" id="KW-0472">Membrane</keyword>
<evidence type="ECO:0000256" key="1">
    <source>
        <dbReference type="ARBA" id="ARBA00004141"/>
    </source>
</evidence>
<gene>
    <name evidence="9" type="ORF">EJ04DRAFT_144237</name>
</gene>
<accession>A0A9P4V535</accession>
<organism evidence="9 10">
    <name type="scientific">Polyplosphaeria fusca</name>
    <dbReference type="NCBI Taxonomy" id="682080"/>
    <lineage>
        <taxon>Eukaryota</taxon>
        <taxon>Fungi</taxon>
        <taxon>Dikarya</taxon>
        <taxon>Ascomycota</taxon>
        <taxon>Pezizomycotina</taxon>
        <taxon>Dothideomycetes</taxon>
        <taxon>Pleosporomycetidae</taxon>
        <taxon>Pleosporales</taxon>
        <taxon>Tetraplosphaeriaceae</taxon>
        <taxon>Polyplosphaeria</taxon>
    </lineage>
</organism>
<feature type="transmembrane region" description="Helical" evidence="7">
    <location>
        <begin position="43"/>
        <end position="62"/>
    </location>
</feature>
<dbReference type="Proteomes" id="UP000799444">
    <property type="component" value="Unassembled WGS sequence"/>
</dbReference>
<sequence>MVLNYTEIMVLVWVLWGTCLVMTVFRGSLQWYTQHRLHADDHFVFLGLISLTGLSVVITRLLPQFYLSGDYVKAAVKDPLTPLPLPPDEMAERTRTSLKLMFCQMLLFWTTLWSAKFSILFFFRRLVNGLPKYIRAWWASFVVVTLLYLACMLSNFLTCAPLKKYWSATGCSDPEDLRRSDASIKFATSADVVADLIIMILPLNLLRKLQISRRQKFGLGLLFSLGSIIVAFAFARLAQVTKATSNITKDPTTVANGPILLSMWSHIESAVSIIVATLPVFRYLLNKNIRGSNTPGRYGTPGYSSGQYGSGQKRSRAKNILTVTGRSQDTAFRLQNLRDVEDTESQTELKETDGITKRVDVHVEEMLRTPATRPKGLA</sequence>
<reference evidence="9" key="1">
    <citation type="journal article" date="2020" name="Stud. Mycol.">
        <title>101 Dothideomycetes genomes: a test case for predicting lifestyles and emergence of pathogens.</title>
        <authorList>
            <person name="Haridas S."/>
            <person name="Albert R."/>
            <person name="Binder M."/>
            <person name="Bloem J."/>
            <person name="Labutti K."/>
            <person name="Salamov A."/>
            <person name="Andreopoulos B."/>
            <person name="Baker S."/>
            <person name="Barry K."/>
            <person name="Bills G."/>
            <person name="Bluhm B."/>
            <person name="Cannon C."/>
            <person name="Castanera R."/>
            <person name="Culley D."/>
            <person name="Daum C."/>
            <person name="Ezra D."/>
            <person name="Gonzalez J."/>
            <person name="Henrissat B."/>
            <person name="Kuo A."/>
            <person name="Liang C."/>
            <person name="Lipzen A."/>
            <person name="Lutzoni F."/>
            <person name="Magnuson J."/>
            <person name="Mondo S."/>
            <person name="Nolan M."/>
            <person name="Ohm R."/>
            <person name="Pangilinan J."/>
            <person name="Park H.-J."/>
            <person name="Ramirez L."/>
            <person name="Alfaro M."/>
            <person name="Sun H."/>
            <person name="Tritt A."/>
            <person name="Yoshinaga Y."/>
            <person name="Zwiers L.-H."/>
            <person name="Turgeon B."/>
            <person name="Goodwin S."/>
            <person name="Spatafora J."/>
            <person name="Crous P."/>
            <person name="Grigoriev I."/>
        </authorList>
    </citation>
    <scope>NUCLEOTIDE SEQUENCE</scope>
    <source>
        <strain evidence="9">CBS 125425</strain>
    </source>
</reference>
<feature type="transmembrane region" description="Helical" evidence="7">
    <location>
        <begin position="186"/>
        <end position="206"/>
    </location>
</feature>
<feature type="transmembrane region" description="Helical" evidence="7">
    <location>
        <begin position="136"/>
        <end position="157"/>
    </location>
</feature>